<dbReference type="InterPro" id="IPR000719">
    <property type="entry name" value="Prot_kinase_dom"/>
</dbReference>
<feature type="domain" description="Protein kinase" evidence="6">
    <location>
        <begin position="46"/>
        <end position="314"/>
    </location>
</feature>
<evidence type="ECO:0000259" key="6">
    <source>
        <dbReference type="PROSITE" id="PS50011"/>
    </source>
</evidence>
<dbReference type="Gene3D" id="1.25.40.10">
    <property type="entry name" value="Tetratricopeptide repeat domain"/>
    <property type="match status" value="2"/>
</dbReference>
<organism evidence="7 8">
    <name type="scientific">Enhygromyxa salina</name>
    <dbReference type="NCBI Taxonomy" id="215803"/>
    <lineage>
        <taxon>Bacteria</taxon>
        <taxon>Pseudomonadati</taxon>
        <taxon>Myxococcota</taxon>
        <taxon>Polyangia</taxon>
        <taxon>Nannocystales</taxon>
        <taxon>Nannocystaceae</taxon>
        <taxon>Enhygromyxa</taxon>
    </lineage>
</organism>
<reference evidence="7 8" key="1">
    <citation type="submission" date="2014-12" db="EMBL/GenBank/DDBJ databases">
        <title>Genome assembly of Enhygromyxa salina DSM 15201.</title>
        <authorList>
            <person name="Sharma G."/>
            <person name="Subramanian S."/>
        </authorList>
    </citation>
    <scope>NUCLEOTIDE SEQUENCE [LARGE SCALE GENOMIC DNA]</scope>
    <source>
        <strain evidence="7 8">DSM 15201</strain>
    </source>
</reference>
<name>A0A0C2CXH3_9BACT</name>
<evidence type="ECO:0000256" key="4">
    <source>
        <dbReference type="ARBA" id="ARBA00022840"/>
    </source>
</evidence>
<evidence type="ECO:0000256" key="1">
    <source>
        <dbReference type="ARBA" id="ARBA00022679"/>
    </source>
</evidence>
<comment type="caution">
    <text evidence="7">The sequence shown here is derived from an EMBL/GenBank/DDBJ whole genome shotgun (WGS) entry which is preliminary data.</text>
</comment>
<dbReference type="InterPro" id="IPR011990">
    <property type="entry name" value="TPR-like_helical_dom_sf"/>
</dbReference>
<evidence type="ECO:0000313" key="7">
    <source>
        <dbReference type="EMBL" id="KIG14330.1"/>
    </source>
</evidence>
<dbReference type="GO" id="GO:0004674">
    <property type="term" value="F:protein serine/threonine kinase activity"/>
    <property type="evidence" value="ECO:0007669"/>
    <property type="project" value="UniProtKB-KW"/>
</dbReference>
<dbReference type="EMBL" id="JMCC02000075">
    <property type="protein sequence ID" value="KIG14330.1"/>
    <property type="molecule type" value="Genomic_DNA"/>
</dbReference>
<dbReference type="PROSITE" id="PS00107">
    <property type="entry name" value="PROTEIN_KINASE_ATP"/>
    <property type="match status" value="1"/>
</dbReference>
<feature type="binding site" evidence="5">
    <location>
        <position position="75"/>
    </location>
    <ligand>
        <name>ATP</name>
        <dbReference type="ChEBI" id="CHEBI:30616"/>
    </ligand>
</feature>
<dbReference type="Proteomes" id="UP000031599">
    <property type="component" value="Unassembled WGS sequence"/>
</dbReference>
<dbReference type="InterPro" id="IPR017441">
    <property type="entry name" value="Protein_kinase_ATP_BS"/>
</dbReference>
<dbReference type="SUPFAM" id="SSF56112">
    <property type="entry name" value="Protein kinase-like (PK-like)"/>
    <property type="match status" value="1"/>
</dbReference>
<dbReference type="Pfam" id="PF00069">
    <property type="entry name" value="Pkinase"/>
    <property type="match status" value="1"/>
</dbReference>
<dbReference type="PANTHER" id="PTHR43289">
    <property type="entry name" value="MITOGEN-ACTIVATED PROTEIN KINASE KINASE KINASE 20-RELATED"/>
    <property type="match status" value="1"/>
</dbReference>
<accession>A0A0C2CXH3</accession>
<dbReference type="InterPro" id="IPR011009">
    <property type="entry name" value="Kinase-like_dom_sf"/>
</dbReference>
<keyword evidence="4 5" id="KW-0067">ATP-binding</keyword>
<evidence type="ECO:0000256" key="5">
    <source>
        <dbReference type="PROSITE-ProRule" id="PRU10141"/>
    </source>
</evidence>
<protein>
    <submittedName>
        <fullName evidence="7">Serine/threonine protein kinase</fullName>
    </submittedName>
</protein>
<sequence length="929" mass="100371">MISEEQGKDGLQFSPPSESRGALAMQARIHQRMFGLDEPLETVAHYEIQRRIGAGAMGVVYAARDTALQRDVALKLLRRRPLSDEQRTCLLEEARALAKISHPNVVSVYEVGEHEDEIFIAMELVEGETLMSWQGRERRSLNQLLAMYRQAGAGLVAAHDAGVIHRDFKPGNAIVGRDGRLRVVDFGLAWAAPLDATTSAAGPHGAVGTPGYIAPELGRGEPATPASDQFSFCVALARALAPTEPSVTAASDAAVDELPIVMRGPGWLRRVLRRGLADQPQLRWPSMAELVTRLDRGRLRRRAGAVTLLGVGLVAGAALAGPERLASCEQRAADFDAVWTEARQRELVTHIERVGAPYADAAVEQLERARQTHRAAWLSAHARVCTPNRGASRQLPLSRELGLACLERKLLAVDELLLNLAVATPHTLERLEHQLAELRDPHACEAIESLTARPLGGIWAEPTLARELDQARFALAALDFDSARERAHTAIGLANGLGHELALAEAFELYGRALGGGDNFFEAEEALVTAARLAATAGDVGRQVQIRQGLAKLSIEQLEDSSRAQRSLDLAGALLEHHDDPVLQAEQLVARASLATHAQDHERAVTLLEQAVTSLAAVLGGAHPRVESFELRRANALADAGQTARAIEIYRQLLEVRRARLGAGHPALAAVEFDLGLALLGPEPDAALGHFERSLEIEQRAFGPDSLRVASTSTWLAELYWRRGDLEAAERAAARAWPIQFERLPPDASDRANALEILAWVQLERGAYADALASFERVPTPRNPDEAAALDLNRAWLLCRLERCDAAQALLTTALASDVTQIELAARVGLADVHLQSGAVELGVAQLEALLLELEGLPAPEAEVNAASAAEARWLLARALAGREAAGDSARVRELAASALEVYRVAGWPARTIFELEQLIACGHTECES</sequence>
<dbReference type="Gene3D" id="1.10.510.10">
    <property type="entry name" value="Transferase(Phosphotransferase) domain 1"/>
    <property type="match status" value="1"/>
</dbReference>
<dbReference type="Pfam" id="PF13424">
    <property type="entry name" value="TPR_12"/>
    <property type="match status" value="1"/>
</dbReference>
<keyword evidence="3 7" id="KW-0418">Kinase</keyword>
<evidence type="ECO:0000256" key="3">
    <source>
        <dbReference type="ARBA" id="ARBA00022777"/>
    </source>
</evidence>
<dbReference type="Gene3D" id="3.30.200.20">
    <property type="entry name" value="Phosphorylase Kinase, domain 1"/>
    <property type="match status" value="1"/>
</dbReference>
<dbReference type="PROSITE" id="PS50011">
    <property type="entry name" value="PROTEIN_KINASE_DOM"/>
    <property type="match status" value="1"/>
</dbReference>
<keyword evidence="7" id="KW-0723">Serine/threonine-protein kinase</keyword>
<dbReference type="AlphaFoldDB" id="A0A0C2CXH3"/>
<dbReference type="PANTHER" id="PTHR43289:SF6">
    <property type="entry name" value="SERINE_THREONINE-PROTEIN KINASE NEKL-3"/>
    <property type="match status" value="1"/>
</dbReference>
<dbReference type="SUPFAM" id="SSF48452">
    <property type="entry name" value="TPR-like"/>
    <property type="match status" value="3"/>
</dbReference>
<dbReference type="CDD" id="cd14014">
    <property type="entry name" value="STKc_PknB_like"/>
    <property type="match status" value="1"/>
</dbReference>
<proteinExistence type="predicted"/>
<keyword evidence="2 5" id="KW-0547">Nucleotide-binding</keyword>
<keyword evidence="1" id="KW-0808">Transferase</keyword>
<evidence type="ECO:0000313" key="8">
    <source>
        <dbReference type="Proteomes" id="UP000031599"/>
    </source>
</evidence>
<dbReference type="GO" id="GO:0005524">
    <property type="term" value="F:ATP binding"/>
    <property type="evidence" value="ECO:0007669"/>
    <property type="project" value="UniProtKB-UniRule"/>
</dbReference>
<evidence type="ECO:0000256" key="2">
    <source>
        <dbReference type="ARBA" id="ARBA00022741"/>
    </source>
</evidence>
<gene>
    <name evidence="7" type="ORF">DB30_06932</name>
</gene>